<dbReference type="Pfam" id="PF17853">
    <property type="entry name" value="GGDEF_2"/>
    <property type="match status" value="1"/>
</dbReference>
<gene>
    <name evidence="3" type="ORF">EV380_2177</name>
</gene>
<evidence type="ECO:0000313" key="4">
    <source>
        <dbReference type="Proteomes" id="UP000292685"/>
    </source>
</evidence>
<dbReference type="SUPFAM" id="SSF55781">
    <property type="entry name" value="GAF domain-like"/>
    <property type="match status" value="1"/>
</dbReference>
<evidence type="ECO:0000259" key="2">
    <source>
        <dbReference type="SMART" id="SM00065"/>
    </source>
</evidence>
<dbReference type="SMART" id="SM00065">
    <property type="entry name" value="GAF"/>
    <property type="match status" value="1"/>
</dbReference>
<dbReference type="Gene3D" id="3.30.450.40">
    <property type="match status" value="1"/>
</dbReference>
<dbReference type="AlphaFoldDB" id="A0A4Q8AG09"/>
<organism evidence="3 4">
    <name type="scientific">Zhihengliuella halotolerans</name>
    <dbReference type="NCBI Taxonomy" id="370736"/>
    <lineage>
        <taxon>Bacteria</taxon>
        <taxon>Bacillati</taxon>
        <taxon>Actinomycetota</taxon>
        <taxon>Actinomycetes</taxon>
        <taxon>Micrococcales</taxon>
        <taxon>Micrococcaceae</taxon>
        <taxon>Zhihengliuella</taxon>
    </lineage>
</organism>
<dbReference type="EMBL" id="SHLA01000001">
    <property type="protein sequence ID" value="RZU62579.1"/>
    <property type="molecule type" value="Genomic_DNA"/>
</dbReference>
<dbReference type="InterPro" id="IPR025736">
    <property type="entry name" value="PucR_C-HTH_dom"/>
</dbReference>
<dbReference type="InterPro" id="IPR042070">
    <property type="entry name" value="PucR_C-HTH_sf"/>
</dbReference>
<sequence length="559" mass="61387">MCMSDMHGRSQERLLRALLDTAADFTALQDVEDVLQAIVRRTRALTGTDMTYVSLNDPDRRETSIRQSDGVATAAYRTLKMPLGTGILGQIATGLAPYQSADYLEDQDLKHVPRVDEIVRAEGVRAIMGVPLTIHGRVIGALVVAERHSRRFTTEEIDLVDSIGTHAAVALDNSMRFEATERLTRELEARQRQMTVDIEHLQSVRDLDRELMDVVMVSPDVQELLCVGAAALGRELRVVSTDGIEVSAAPDGRTSSSVGSGDPEAVVPLRAGADEIGHLVSPGPASEADLLLLERVAVHAALALLFSRAAEDADLRRQSELIDDLLSQRNLPREHVERRMRRWGLDPSKPVHVVMLTPPLEDRRPCLRALRGASARSVAIDHGSHICLVTTDAGWEPAVRRVFDDHRWRLQAGAAATVAGPDGLPDTHRTAELALGTLVNLDRGGVAEGTDLGFLGALLDLDQRGDLPRPLTSSVSPLVDYDRRRGTDLVRTALTYLDADSNVIRTAELLHVHRNTVRQRLDRLSALLGPDWNRSPRRLETHLALQVLSARDSRGTARR</sequence>
<dbReference type="PANTHER" id="PTHR33744:SF1">
    <property type="entry name" value="DNA-BINDING TRANSCRIPTIONAL ACTIVATOR ADER"/>
    <property type="match status" value="1"/>
</dbReference>
<dbReference type="InterPro" id="IPR029016">
    <property type="entry name" value="GAF-like_dom_sf"/>
</dbReference>
<dbReference type="Gene3D" id="1.10.10.2840">
    <property type="entry name" value="PucR C-terminal helix-turn-helix domain"/>
    <property type="match status" value="1"/>
</dbReference>
<evidence type="ECO:0000313" key="3">
    <source>
        <dbReference type="EMBL" id="RZU62579.1"/>
    </source>
</evidence>
<dbReference type="Pfam" id="PF13556">
    <property type="entry name" value="HTH_30"/>
    <property type="match status" value="1"/>
</dbReference>
<dbReference type="InterPro" id="IPR051448">
    <property type="entry name" value="CdaR-like_regulators"/>
</dbReference>
<accession>A0A4Q8AG09</accession>
<evidence type="ECO:0000256" key="1">
    <source>
        <dbReference type="ARBA" id="ARBA00006754"/>
    </source>
</evidence>
<dbReference type="Proteomes" id="UP000292685">
    <property type="component" value="Unassembled WGS sequence"/>
</dbReference>
<dbReference type="InterPro" id="IPR041522">
    <property type="entry name" value="CdaR_GGDEF"/>
</dbReference>
<comment type="similarity">
    <text evidence="1">Belongs to the CdaR family.</text>
</comment>
<name>A0A4Q8AG09_9MICC</name>
<comment type="caution">
    <text evidence="3">The sequence shown here is derived from an EMBL/GenBank/DDBJ whole genome shotgun (WGS) entry which is preliminary data.</text>
</comment>
<dbReference type="PANTHER" id="PTHR33744">
    <property type="entry name" value="CARBOHYDRATE DIACID REGULATOR"/>
    <property type="match status" value="1"/>
</dbReference>
<feature type="domain" description="GAF" evidence="2">
    <location>
        <begin position="30"/>
        <end position="181"/>
    </location>
</feature>
<dbReference type="Pfam" id="PF13185">
    <property type="entry name" value="GAF_2"/>
    <property type="match status" value="1"/>
</dbReference>
<keyword evidence="4" id="KW-1185">Reference proteome</keyword>
<dbReference type="InterPro" id="IPR003018">
    <property type="entry name" value="GAF"/>
</dbReference>
<dbReference type="OrthoDB" id="8026818at2"/>
<proteinExistence type="inferred from homology"/>
<protein>
    <submittedName>
        <fullName evidence="3">Sugar diacid utilization regulator</fullName>
    </submittedName>
</protein>
<reference evidence="3 4" key="1">
    <citation type="submission" date="2019-02" db="EMBL/GenBank/DDBJ databases">
        <title>Sequencing the genomes of 1000 actinobacteria strains.</title>
        <authorList>
            <person name="Klenk H.-P."/>
        </authorList>
    </citation>
    <scope>NUCLEOTIDE SEQUENCE [LARGE SCALE GENOMIC DNA]</scope>
    <source>
        <strain evidence="3 4">DSM 17364</strain>
    </source>
</reference>